<evidence type="ECO:0000256" key="3">
    <source>
        <dbReference type="ARBA" id="ARBA00022734"/>
    </source>
</evidence>
<dbReference type="PANTHER" id="PTHR22800:SF255">
    <property type="entry name" value="C-TYPE LECTIN DOMAIN-CONTAINING PROTEIN"/>
    <property type="match status" value="1"/>
</dbReference>
<keyword evidence="6 8" id="KW-0472">Membrane</keyword>
<dbReference type="Gene3D" id="1.10.287.770">
    <property type="entry name" value="YojJ-like"/>
    <property type="match status" value="1"/>
</dbReference>
<evidence type="ECO:0000256" key="4">
    <source>
        <dbReference type="ARBA" id="ARBA00022968"/>
    </source>
</evidence>
<keyword evidence="4" id="KW-0735">Signal-anchor</keyword>
<evidence type="ECO:0000313" key="11">
    <source>
        <dbReference type="Proteomes" id="UP000008912"/>
    </source>
</evidence>
<dbReference type="PROSITE" id="PS50041">
    <property type="entry name" value="C_TYPE_LECTIN_2"/>
    <property type="match status" value="1"/>
</dbReference>
<evidence type="ECO:0000256" key="1">
    <source>
        <dbReference type="ARBA" id="ARBA00004606"/>
    </source>
</evidence>
<keyword evidence="5 8" id="KW-1133">Transmembrane helix</keyword>
<evidence type="ECO:0000256" key="7">
    <source>
        <dbReference type="ARBA" id="ARBA00023180"/>
    </source>
</evidence>
<keyword evidence="7" id="KW-0325">Glycoprotein</keyword>
<dbReference type="GeneTree" id="ENSGT00940000154752"/>
<keyword evidence="11" id="KW-1185">Reference proteome</keyword>
<evidence type="ECO:0000256" key="2">
    <source>
        <dbReference type="ARBA" id="ARBA00022692"/>
    </source>
</evidence>
<evidence type="ECO:0000256" key="8">
    <source>
        <dbReference type="SAM" id="Phobius"/>
    </source>
</evidence>
<accession>A0A7N5JFK9</accession>
<dbReference type="Ensembl" id="ENSAMET00000047884.1">
    <property type="protein sequence ID" value="ENSAMEP00000024724.1"/>
    <property type="gene ID" value="ENSAMEG00000031084.1"/>
</dbReference>
<dbReference type="CDD" id="cd03593">
    <property type="entry name" value="CLECT_NK_receptors_like"/>
    <property type="match status" value="1"/>
</dbReference>
<evidence type="ECO:0000259" key="9">
    <source>
        <dbReference type="PROSITE" id="PS50041"/>
    </source>
</evidence>
<dbReference type="Pfam" id="PF00059">
    <property type="entry name" value="Lectin_C"/>
    <property type="match status" value="1"/>
</dbReference>
<gene>
    <name evidence="10" type="primary">LOC100478771</name>
</gene>
<dbReference type="SMART" id="SM00034">
    <property type="entry name" value="CLECT"/>
    <property type="match status" value="1"/>
</dbReference>
<comment type="subcellular location">
    <subcellularLocation>
        <location evidence="1">Membrane</location>
        <topology evidence="1">Single-pass type II membrane protein</topology>
    </subcellularLocation>
</comment>
<dbReference type="GO" id="GO:0016020">
    <property type="term" value="C:membrane"/>
    <property type="evidence" value="ECO:0007669"/>
    <property type="project" value="UniProtKB-SubCell"/>
</dbReference>
<reference evidence="10 11" key="1">
    <citation type="journal article" date="2010" name="Nature">
        <title>The sequence and de novo assembly of the giant panda genome.</title>
        <authorList>
            <person name="Li R."/>
            <person name="Fan W."/>
            <person name="Tian G."/>
            <person name="Zhu H."/>
            <person name="He L."/>
            <person name="Cai J."/>
            <person name="Huang Q."/>
            <person name="Cai Q."/>
            <person name="Li B."/>
            <person name="Bai Y."/>
            <person name="Zhang Z."/>
            <person name="Zhang Y."/>
            <person name="Wang W."/>
            <person name="Li J."/>
            <person name="Wei F."/>
            <person name="Li H."/>
            <person name="Jian M."/>
            <person name="Li J."/>
            <person name="Zhang Z."/>
            <person name="Nielsen R."/>
            <person name="Li D."/>
            <person name="Gu W."/>
            <person name="Yang Z."/>
            <person name="Xuan Z."/>
            <person name="Ryder O.A."/>
            <person name="Leung F.C."/>
            <person name="Zhou Y."/>
            <person name="Cao J."/>
            <person name="Sun X."/>
            <person name="Fu Y."/>
            <person name="Fang X."/>
            <person name="Guo X."/>
            <person name="Wang B."/>
            <person name="Hou R."/>
            <person name="Shen F."/>
            <person name="Mu B."/>
            <person name="Ni P."/>
            <person name="Lin R."/>
            <person name="Qian W."/>
            <person name="Wang G."/>
            <person name="Yu C."/>
            <person name="Nie W."/>
            <person name="Wang J."/>
            <person name="Wu Z."/>
            <person name="Liang H."/>
            <person name="Min J."/>
            <person name="Wu Q."/>
            <person name="Cheng S."/>
            <person name="Ruan J."/>
            <person name="Wang M."/>
            <person name="Shi Z."/>
            <person name="Wen M."/>
            <person name="Liu B."/>
            <person name="Ren X."/>
            <person name="Zheng H."/>
            <person name="Dong D."/>
            <person name="Cook K."/>
            <person name="Shan G."/>
            <person name="Zhang H."/>
            <person name="Kosiol C."/>
            <person name="Xie X."/>
            <person name="Lu Z."/>
            <person name="Zheng H."/>
            <person name="Li Y."/>
            <person name="Steiner C.C."/>
            <person name="Lam T.T."/>
            <person name="Lin S."/>
            <person name="Zhang Q."/>
            <person name="Li G."/>
            <person name="Tian J."/>
            <person name="Gong T."/>
            <person name="Liu H."/>
            <person name="Zhang D."/>
            <person name="Fang L."/>
            <person name="Ye C."/>
            <person name="Zhang J."/>
            <person name="Hu W."/>
            <person name="Xu A."/>
            <person name="Ren Y."/>
            <person name="Zhang G."/>
            <person name="Bruford M.W."/>
            <person name="Li Q."/>
            <person name="Ma L."/>
            <person name="Guo Y."/>
            <person name="An N."/>
            <person name="Hu Y."/>
            <person name="Zheng Y."/>
            <person name="Shi Y."/>
            <person name="Li Z."/>
            <person name="Liu Q."/>
            <person name="Chen Y."/>
            <person name="Zhao J."/>
            <person name="Qu N."/>
            <person name="Zhao S."/>
            <person name="Tian F."/>
            <person name="Wang X."/>
            <person name="Wang H."/>
            <person name="Xu L."/>
            <person name="Liu X."/>
            <person name="Vinar T."/>
            <person name="Wang Y."/>
            <person name="Lam T.W."/>
            <person name="Yiu S.M."/>
            <person name="Liu S."/>
            <person name="Zhang H."/>
            <person name="Li D."/>
            <person name="Huang Y."/>
            <person name="Wang X."/>
            <person name="Yang G."/>
            <person name="Jiang Z."/>
            <person name="Wang J."/>
            <person name="Qin N."/>
            <person name="Li L."/>
            <person name="Li J."/>
            <person name="Bolund L."/>
            <person name="Kristiansen K."/>
            <person name="Wong G.K."/>
            <person name="Olson M."/>
            <person name="Zhang X."/>
            <person name="Li S."/>
            <person name="Yang H."/>
            <person name="Wang J."/>
            <person name="Wang J."/>
        </authorList>
    </citation>
    <scope>NUCLEOTIDE SEQUENCE [LARGE SCALE GENOMIC DNA]</scope>
</reference>
<evidence type="ECO:0000313" key="10">
    <source>
        <dbReference type="Ensembl" id="ENSAMEP00000024724.1"/>
    </source>
</evidence>
<feature type="domain" description="C-type lectin" evidence="9">
    <location>
        <begin position="82"/>
        <end position="188"/>
    </location>
</feature>
<reference evidence="10" key="2">
    <citation type="submission" date="2025-08" db="UniProtKB">
        <authorList>
            <consortium name="Ensembl"/>
        </authorList>
    </citation>
    <scope>IDENTIFICATION</scope>
</reference>
<dbReference type="GO" id="GO:0002223">
    <property type="term" value="P:stimulatory C-type lectin receptor signaling pathway"/>
    <property type="evidence" value="ECO:0007669"/>
    <property type="project" value="TreeGrafter"/>
</dbReference>
<proteinExistence type="predicted"/>
<reference evidence="10" key="3">
    <citation type="submission" date="2025-09" db="UniProtKB">
        <authorList>
            <consortium name="Ensembl"/>
        </authorList>
    </citation>
    <scope>IDENTIFICATION</scope>
</reference>
<keyword evidence="3" id="KW-0430">Lectin</keyword>
<dbReference type="InterPro" id="IPR033992">
    <property type="entry name" value="NKR-like_CTLD"/>
</dbReference>
<dbReference type="InterPro" id="IPR016187">
    <property type="entry name" value="CTDL_fold"/>
</dbReference>
<name>A0A7N5JFK9_AILME</name>
<dbReference type="Proteomes" id="UP000008912">
    <property type="component" value="Unassembled WGS sequence"/>
</dbReference>
<dbReference type="Gene3D" id="3.10.100.10">
    <property type="entry name" value="Mannose-Binding Protein A, subunit A"/>
    <property type="match status" value="1"/>
</dbReference>
<dbReference type="InterPro" id="IPR050919">
    <property type="entry name" value="NKG2/CD94_NK_receptors"/>
</dbReference>
<dbReference type="GO" id="GO:0030246">
    <property type="term" value="F:carbohydrate binding"/>
    <property type="evidence" value="ECO:0007669"/>
    <property type="project" value="UniProtKB-KW"/>
</dbReference>
<dbReference type="AlphaFoldDB" id="A0A7N5JFK9"/>
<evidence type="ECO:0000256" key="6">
    <source>
        <dbReference type="ARBA" id="ARBA00023136"/>
    </source>
</evidence>
<sequence>MHDFLANRSSVSETVQEIIYAELNLQNASQDLQENGKNNYCKGKLIAGILGIICFVLMSAVMTIVLITSYYCGRCPKEWITYSNNCYYISTERKPWNESLSACASKNSNLLYIDDEEELYMLNFVIHSSWIRVSQRSNNSWVLPKGLTFFSKRLSVTSEMDNNCTFLHVHTNKFSLASCLERKTHICKHQALQLT</sequence>
<feature type="transmembrane region" description="Helical" evidence="8">
    <location>
        <begin position="45"/>
        <end position="71"/>
    </location>
</feature>
<dbReference type="InterPro" id="IPR016186">
    <property type="entry name" value="C-type_lectin-like/link_sf"/>
</dbReference>
<organism evidence="10 11">
    <name type="scientific">Ailuropoda melanoleuca</name>
    <name type="common">Giant panda</name>
    <dbReference type="NCBI Taxonomy" id="9646"/>
    <lineage>
        <taxon>Eukaryota</taxon>
        <taxon>Metazoa</taxon>
        <taxon>Chordata</taxon>
        <taxon>Craniata</taxon>
        <taxon>Vertebrata</taxon>
        <taxon>Euteleostomi</taxon>
        <taxon>Mammalia</taxon>
        <taxon>Eutheria</taxon>
        <taxon>Laurasiatheria</taxon>
        <taxon>Carnivora</taxon>
        <taxon>Caniformia</taxon>
        <taxon>Ursidae</taxon>
        <taxon>Ailuropoda</taxon>
    </lineage>
</organism>
<protein>
    <submittedName>
        <fullName evidence="10">NKG2-A/NKG2-B type II integral membrane protein-like</fullName>
    </submittedName>
</protein>
<dbReference type="InterPro" id="IPR001304">
    <property type="entry name" value="C-type_lectin-like"/>
</dbReference>
<dbReference type="SUPFAM" id="SSF56436">
    <property type="entry name" value="C-type lectin-like"/>
    <property type="match status" value="1"/>
</dbReference>
<keyword evidence="2 8" id="KW-0812">Transmembrane</keyword>
<dbReference type="GO" id="GO:0045954">
    <property type="term" value="P:positive regulation of natural killer cell mediated cytotoxicity"/>
    <property type="evidence" value="ECO:0007669"/>
    <property type="project" value="TreeGrafter"/>
</dbReference>
<evidence type="ECO:0000256" key="5">
    <source>
        <dbReference type="ARBA" id="ARBA00022989"/>
    </source>
</evidence>
<dbReference type="PANTHER" id="PTHR22800">
    <property type="entry name" value="C-TYPE LECTIN PROTEINS"/>
    <property type="match status" value="1"/>
</dbReference>